<dbReference type="Gene3D" id="3.40.30.120">
    <property type="match status" value="1"/>
</dbReference>
<dbReference type="InterPro" id="IPR002938">
    <property type="entry name" value="FAD-bd"/>
</dbReference>
<keyword evidence="3" id="KW-0560">Oxidoreductase</keyword>
<dbReference type="InterPro" id="IPR036188">
    <property type="entry name" value="FAD/NAD-bd_sf"/>
</dbReference>
<feature type="domain" description="FAD-binding" evidence="5">
    <location>
        <begin position="32"/>
        <end position="399"/>
    </location>
</feature>
<feature type="compositionally biased region" description="Low complexity" evidence="4">
    <location>
        <begin position="14"/>
        <end position="25"/>
    </location>
</feature>
<accession>A0ABR3T8K7</accession>
<dbReference type="EMBL" id="JAKEKT020000109">
    <property type="protein sequence ID" value="KAL1635878.1"/>
    <property type="molecule type" value="Genomic_DNA"/>
</dbReference>
<dbReference type="PANTHER" id="PTHR43004">
    <property type="entry name" value="TRK SYSTEM POTASSIUM UPTAKE PROTEIN"/>
    <property type="match status" value="1"/>
</dbReference>
<comment type="caution">
    <text evidence="6">The sequence shown here is derived from an EMBL/GenBank/DDBJ whole genome shotgun (WGS) entry which is preliminary data.</text>
</comment>
<evidence type="ECO:0000256" key="1">
    <source>
        <dbReference type="ARBA" id="ARBA00022630"/>
    </source>
</evidence>
<organism evidence="6 7">
    <name type="scientific">Diplodia intermedia</name>
    <dbReference type="NCBI Taxonomy" id="856260"/>
    <lineage>
        <taxon>Eukaryota</taxon>
        <taxon>Fungi</taxon>
        <taxon>Dikarya</taxon>
        <taxon>Ascomycota</taxon>
        <taxon>Pezizomycotina</taxon>
        <taxon>Dothideomycetes</taxon>
        <taxon>Dothideomycetes incertae sedis</taxon>
        <taxon>Botryosphaeriales</taxon>
        <taxon>Botryosphaeriaceae</taxon>
        <taxon>Diplodia</taxon>
    </lineage>
</organism>
<dbReference type="Pfam" id="PF21274">
    <property type="entry name" value="Rng_hyd_C"/>
    <property type="match status" value="1"/>
</dbReference>
<feature type="region of interest" description="Disordered" evidence="4">
    <location>
        <begin position="1"/>
        <end position="25"/>
    </location>
</feature>
<evidence type="ECO:0000256" key="2">
    <source>
        <dbReference type="ARBA" id="ARBA00022827"/>
    </source>
</evidence>
<keyword evidence="2" id="KW-0274">FAD</keyword>
<name>A0ABR3T8K7_9PEZI</name>
<dbReference type="InterPro" id="IPR050641">
    <property type="entry name" value="RIFMO-like"/>
</dbReference>
<protein>
    <recommendedName>
        <fullName evidence="5">FAD-binding domain-containing protein</fullName>
    </recommendedName>
</protein>
<keyword evidence="1" id="KW-0285">Flavoprotein</keyword>
<dbReference type="SUPFAM" id="SSF51905">
    <property type="entry name" value="FAD/NAD(P)-binding domain"/>
    <property type="match status" value="1"/>
</dbReference>
<evidence type="ECO:0000313" key="7">
    <source>
        <dbReference type="Proteomes" id="UP001521184"/>
    </source>
</evidence>
<evidence type="ECO:0000256" key="3">
    <source>
        <dbReference type="ARBA" id="ARBA00023002"/>
    </source>
</evidence>
<dbReference type="PANTHER" id="PTHR43004:SF8">
    <property type="entry name" value="FAD-BINDING DOMAIN-CONTAINING PROTEIN-RELATED"/>
    <property type="match status" value="1"/>
</dbReference>
<keyword evidence="7" id="KW-1185">Reference proteome</keyword>
<reference evidence="6 7" key="1">
    <citation type="journal article" date="2023" name="Plant Dis.">
        <title>First Report of Diplodia intermedia Causing Canker and Dieback Diseases on Apple Trees in Canada.</title>
        <authorList>
            <person name="Ellouze W."/>
            <person name="Ilyukhin E."/>
            <person name="Sulman M."/>
            <person name="Ali S."/>
        </authorList>
    </citation>
    <scope>NUCLEOTIDE SEQUENCE [LARGE SCALE GENOMIC DNA]</scope>
    <source>
        <strain evidence="6 7">M45-28</strain>
    </source>
</reference>
<dbReference type="Gene3D" id="3.50.50.60">
    <property type="entry name" value="FAD/NAD(P)-binding domain"/>
    <property type="match status" value="1"/>
</dbReference>
<dbReference type="PRINTS" id="PR00420">
    <property type="entry name" value="RNGMNOXGNASE"/>
</dbReference>
<dbReference type="Pfam" id="PF01494">
    <property type="entry name" value="FAD_binding_3"/>
    <property type="match status" value="1"/>
</dbReference>
<gene>
    <name evidence="6" type="ORF">SLS58_010046</name>
</gene>
<evidence type="ECO:0000259" key="5">
    <source>
        <dbReference type="Pfam" id="PF01494"/>
    </source>
</evidence>
<dbReference type="Proteomes" id="UP001521184">
    <property type="component" value="Unassembled WGS sequence"/>
</dbReference>
<sequence>MTEPAHANIDEGNSSSGVSTPSSAKTSDVQLEVDTLIIGAGPAGAALACFLASHGIKGLMVSRAPTNADTPRAHITNAAALECLRDIGLEDAIKNLGTKNEKFMKHTRWCYSMAGREYARIYSWGNDPARKGDYERASPCKHVDLPQTLLEPVLVRHAALNGFSCRFDTDFVSYVDEGTHVVTTLRDRLTGAAYAVRSRFLFGADGARSRVQRQLGLPLVEKPQQGLAINVLVRADLSHLMEARPGNLHWVFQPDREHPAFGWQAVVRMVKPWTEWMFIMFPDPAVGAAGAEHVTQEQYLARVREMIGDDTPAEIVNISKWFINETYAEAYSAGNVFCLGDAVHRHPPFNGLGSNTCIQDAFNLAWKAAYVLRGRAGPALLASFSAERQPVGKGVVTRANDGFREHFAVWDALGLVLPTPAARAAAVAELEADTPAGRERRARFQRAVAATGREFHALGIEMNQSYANSAAVVRDDEGVTGDDGLAGSGVDTELVYVPSTFPGRRLPHVWLGRAVPDDVVSTVDLAGKGRFALFTGIGGVDAWERAAKAAEKALRIEVRVVSIGYGCEFEDPYFEWARLRGVEEDGCVLVRPDRFVAWRADGVRGDEEARLGRVLRRVLARE</sequence>
<dbReference type="Gene3D" id="3.30.9.10">
    <property type="entry name" value="D-Amino Acid Oxidase, subunit A, domain 2"/>
    <property type="match status" value="1"/>
</dbReference>
<proteinExistence type="predicted"/>
<evidence type="ECO:0000256" key="4">
    <source>
        <dbReference type="SAM" id="MobiDB-lite"/>
    </source>
</evidence>
<evidence type="ECO:0000313" key="6">
    <source>
        <dbReference type="EMBL" id="KAL1635878.1"/>
    </source>
</evidence>